<organism evidence="1 2">
    <name type="scientific">Ehrlichia ruminantium</name>
    <name type="common">heartwater rickettsia</name>
    <name type="synonym">Cowdria ruminantium</name>
    <dbReference type="NCBI Taxonomy" id="779"/>
    <lineage>
        <taxon>Bacteria</taxon>
        <taxon>Pseudomonadati</taxon>
        <taxon>Pseudomonadota</taxon>
        <taxon>Alphaproteobacteria</taxon>
        <taxon>Rickettsiales</taxon>
        <taxon>Anaplasmataceae</taxon>
        <taxon>Ehrlichia</taxon>
    </lineage>
</organism>
<dbReference type="InterPro" id="IPR021387">
    <property type="entry name" value="DUF3023"/>
</dbReference>
<sequence>MLLNNDPEYTKDLHQRVIEDLNDMRSKITVYRFRCIGNTDSNGNLIVHKSKSKGHRCNPEGKTLFYLKCTFSSKTVKKHEAIKELLSTFVYDWFPTPIFEIGAYFLAEEPHAQKLYDILTNSGVKQQGSCHVNFDLSSFGQFILCKPLLAGRMVKCSKNFNEEEALKTLGGLENAIFIDIDTHKTEEKATCDVELSGAQEGAVGGVSPSAPPYPGINVYSHVPTGPSLTQVGSEEEHGAVGGITSSSAPLHKPKRPTSHIYANEPGGLPQIGTGEGHGTTGSGSEQHIYDTIGTMRRGTGEPQSRKWLTKSYLKKKFTGIIGSTATQSQTPQQDPLYAASIPVFSIGGGGGEEY</sequence>
<keyword evidence="2" id="KW-1185">Reference proteome</keyword>
<gene>
    <name evidence="1" type="ORF">EDL80_03045</name>
</gene>
<protein>
    <submittedName>
        <fullName evidence="1">DUF3023 domain-containing protein</fullName>
    </submittedName>
</protein>
<proteinExistence type="predicted"/>
<dbReference type="AlphaFoldDB" id="A0AAE6QDF6"/>
<reference evidence="1 2" key="1">
    <citation type="submission" date="2018-10" db="EMBL/GenBank/DDBJ databases">
        <title>Propagation and draft genome sequences of three atypical Erhlichia ruminantium isolates.</title>
        <authorList>
            <person name="Liebenberg J."/>
            <person name="Steyn H."/>
            <person name="Josemans A."/>
            <person name="Zweygarth E."/>
        </authorList>
    </citation>
    <scope>NUCLEOTIDE SEQUENCE [LARGE SCALE GENOMIC DNA]</scope>
    <source>
        <strain evidence="1 2">Omatjenne</strain>
    </source>
</reference>
<dbReference type="Proteomes" id="UP000422822">
    <property type="component" value="Chromosome"/>
</dbReference>
<dbReference type="EMBL" id="CP033455">
    <property type="protein sequence ID" value="QGR03530.1"/>
    <property type="molecule type" value="Genomic_DNA"/>
</dbReference>
<dbReference type="Pfam" id="PF11224">
    <property type="entry name" value="DUF3023"/>
    <property type="match status" value="1"/>
</dbReference>
<name>A0AAE6QDF6_EHRRU</name>
<accession>A0AAE6QDF6</accession>
<dbReference type="RefSeq" id="WP_158406715.1">
    <property type="nucleotide sequence ID" value="NZ_CP033455.1"/>
</dbReference>
<evidence type="ECO:0000313" key="2">
    <source>
        <dbReference type="Proteomes" id="UP000422822"/>
    </source>
</evidence>
<evidence type="ECO:0000313" key="1">
    <source>
        <dbReference type="EMBL" id="QGR03530.1"/>
    </source>
</evidence>